<dbReference type="InterPro" id="IPR022278">
    <property type="entry name" value="Pser_aminoTfrase"/>
</dbReference>
<feature type="region of interest" description="Disordered" evidence="12">
    <location>
        <begin position="1"/>
        <end position="20"/>
    </location>
</feature>
<dbReference type="PIRSF" id="PIRSF000525">
    <property type="entry name" value="SerC"/>
    <property type="match status" value="1"/>
</dbReference>
<organism evidence="13 14">
    <name type="scientific">Azospirillum endophyticum</name>
    <dbReference type="NCBI Taxonomy" id="2800326"/>
    <lineage>
        <taxon>Bacteria</taxon>
        <taxon>Pseudomonadati</taxon>
        <taxon>Pseudomonadota</taxon>
        <taxon>Alphaproteobacteria</taxon>
        <taxon>Rhodospirillales</taxon>
        <taxon>Azospirillaceae</taxon>
        <taxon>Azospirillum</taxon>
    </lineage>
</organism>
<dbReference type="PANTHER" id="PTHR21152">
    <property type="entry name" value="AMINOTRANSFERASE CLASS V"/>
    <property type="match status" value="1"/>
</dbReference>
<evidence type="ECO:0000256" key="11">
    <source>
        <dbReference type="ARBA" id="ARBA00049007"/>
    </source>
</evidence>
<evidence type="ECO:0000256" key="10">
    <source>
        <dbReference type="ARBA" id="ARBA00023299"/>
    </source>
</evidence>
<keyword evidence="9" id="KW-0663">Pyridoxal phosphate</keyword>
<comment type="cofactor">
    <cofactor evidence="1">
        <name>pyridoxal 5'-phosphate</name>
        <dbReference type="ChEBI" id="CHEBI:597326"/>
    </cofactor>
</comment>
<accession>A0ABS1F738</accession>
<dbReference type="NCBIfam" id="NF002841">
    <property type="entry name" value="PRK03080.1-2"/>
    <property type="match status" value="1"/>
</dbReference>
<evidence type="ECO:0000256" key="4">
    <source>
        <dbReference type="ARBA" id="ARBA00013030"/>
    </source>
</evidence>
<dbReference type="GO" id="GO:0004648">
    <property type="term" value="F:O-phospho-L-serine:2-oxoglutarate aminotransferase activity"/>
    <property type="evidence" value="ECO:0007669"/>
    <property type="project" value="UniProtKB-EC"/>
</dbReference>
<protein>
    <recommendedName>
        <fullName evidence="4">phosphoserine transaminase</fullName>
        <ecNumber evidence="4">2.6.1.52</ecNumber>
    </recommendedName>
</protein>
<dbReference type="EC" id="2.6.1.52" evidence="4"/>
<keyword evidence="10" id="KW-0718">Serine biosynthesis</keyword>
<proteinExistence type="inferred from homology"/>
<dbReference type="CDD" id="cd01494">
    <property type="entry name" value="AAT_I"/>
    <property type="match status" value="1"/>
</dbReference>
<comment type="pathway">
    <text evidence="2">Amino-acid biosynthesis; L-serine biosynthesis; L-serine from 3-phospho-D-glycerate: step 2/3.</text>
</comment>
<comment type="catalytic activity">
    <reaction evidence="11">
        <text>O-phospho-L-serine + 2-oxoglutarate = 3-phosphooxypyruvate + L-glutamate</text>
        <dbReference type="Rhea" id="RHEA:14329"/>
        <dbReference type="ChEBI" id="CHEBI:16810"/>
        <dbReference type="ChEBI" id="CHEBI:18110"/>
        <dbReference type="ChEBI" id="CHEBI:29985"/>
        <dbReference type="ChEBI" id="CHEBI:57524"/>
        <dbReference type="EC" id="2.6.1.52"/>
    </reaction>
</comment>
<evidence type="ECO:0000313" key="13">
    <source>
        <dbReference type="EMBL" id="MBK1839209.1"/>
    </source>
</evidence>
<dbReference type="NCBIfam" id="TIGR01365">
    <property type="entry name" value="serC_2"/>
    <property type="match status" value="1"/>
</dbReference>
<evidence type="ECO:0000256" key="9">
    <source>
        <dbReference type="ARBA" id="ARBA00022898"/>
    </source>
</evidence>
<dbReference type="Gene3D" id="3.90.1150.10">
    <property type="entry name" value="Aspartate Aminotransferase, domain 1"/>
    <property type="match status" value="1"/>
</dbReference>
<gene>
    <name evidence="13" type="ORF">JHL17_17495</name>
</gene>
<evidence type="ECO:0000256" key="7">
    <source>
        <dbReference type="ARBA" id="ARBA00022605"/>
    </source>
</evidence>
<comment type="similarity">
    <text evidence="3">Belongs to the class-V pyridoxal-phosphate-dependent aminotransferase family. SerC subfamily.</text>
</comment>
<evidence type="ECO:0000256" key="1">
    <source>
        <dbReference type="ARBA" id="ARBA00001933"/>
    </source>
</evidence>
<reference evidence="14" key="1">
    <citation type="submission" date="2021-01" db="EMBL/GenBank/DDBJ databases">
        <title>Genome public.</title>
        <authorList>
            <person name="Liu C."/>
            <person name="Sun Q."/>
        </authorList>
    </citation>
    <scope>NUCLEOTIDE SEQUENCE [LARGE SCALE GENOMIC DNA]</scope>
    <source>
        <strain evidence="14">YIM B02556</strain>
    </source>
</reference>
<dbReference type="SUPFAM" id="SSF53383">
    <property type="entry name" value="PLP-dependent transferases"/>
    <property type="match status" value="1"/>
</dbReference>
<evidence type="ECO:0000256" key="8">
    <source>
        <dbReference type="ARBA" id="ARBA00022679"/>
    </source>
</evidence>
<evidence type="ECO:0000256" key="6">
    <source>
        <dbReference type="ARBA" id="ARBA00022576"/>
    </source>
</evidence>
<sequence>MNASSISRPSRRPSNPLFSSGPCAKRPGWSLDALDGALLGRSHRSKPGKAKLKEVIDLTRAVLGIPGDYRIGIVPASDTGAVEMALWSMLGARGVDMLAWESFGSEWVTDVAKQLKLPDVRNLIAPYGELPDLSTVDFSRDVVFTWNGTTAGVRVENGDWIADDRQGLSICDATSAAFAMALPWHKIDVATWSWQKVLGGEAAHGMLVLSPRAVERLETFQPDRPLPKIFRMTKNGKLIEGIFEGDTINTPSMLCVEDAIDGLRWALSLGGLTQLIRRSEQNLRIVADWVETSPWADFLAKDPANRSCTSICLRFTDPDVAALSEEGQAAFAKKLSALLEKEEAAFDAGSYRDAPPGLRLWGGATVENEDMEAVLPWLDWAFATVKAEMLGSKQP</sequence>
<dbReference type="Proteomes" id="UP000652760">
    <property type="component" value="Unassembled WGS sequence"/>
</dbReference>
<dbReference type="PANTHER" id="PTHR21152:SF40">
    <property type="entry name" value="ALANINE--GLYOXYLATE AMINOTRANSFERASE"/>
    <property type="match status" value="1"/>
</dbReference>
<dbReference type="InterPro" id="IPR006271">
    <property type="entry name" value="Pser_aminoTfrase_methanosarc"/>
</dbReference>
<keyword evidence="7" id="KW-0028">Amino-acid biosynthesis</keyword>
<evidence type="ECO:0000256" key="12">
    <source>
        <dbReference type="SAM" id="MobiDB-lite"/>
    </source>
</evidence>
<evidence type="ECO:0000313" key="14">
    <source>
        <dbReference type="Proteomes" id="UP000652760"/>
    </source>
</evidence>
<evidence type="ECO:0000256" key="2">
    <source>
        <dbReference type="ARBA" id="ARBA00005099"/>
    </source>
</evidence>
<keyword evidence="8 13" id="KW-0808">Transferase</keyword>
<evidence type="ECO:0000256" key="3">
    <source>
        <dbReference type="ARBA" id="ARBA00006904"/>
    </source>
</evidence>
<dbReference type="InterPro" id="IPR015424">
    <property type="entry name" value="PyrdxlP-dep_Trfase"/>
</dbReference>
<dbReference type="InterPro" id="IPR015422">
    <property type="entry name" value="PyrdxlP-dep_Trfase_small"/>
</dbReference>
<keyword evidence="14" id="KW-1185">Reference proteome</keyword>
<dbReference type="InterPro" id="IPR015421">
    <property type="entry name" value="PyrdxlP-dep_Trfase_major"/>
</dbReference>
<dbReference type="EMBL" id="JAENHM010000052">
    <property type="protein sequence ID" value="MBK1839209.1"/>
    <property type="molecule type" value="Genomic_DNA"/>
</dbReference>
<keyword evidence="5" id="KW-0963">Cytoplasm</keyword>
<dbReference type="RefSeq" id="WP_200194915.1">
    <property type="nucleotide sequence ID" value="NZ_JAENHM010000052.1"/>
</dbReference>
<comment type="caution">
    <text evidence="13">The sequence shown here is derived from an EMBL/GenBank/DDBJ whole genome shotgun (WGS) entry which is preliminary data.</text>
</comment>
<keyword evidence="6 13" id="KW-0032">Aminotransferase</keyword>
<dbReference type="Gene3D" id="3.40.640.10">
    <property type="entry name" value="Type I PLP-dependent aspartate aminotransferase-like (Major domain)"/>
    <property type="match status" value="1"/>
</dbReference>
<evidence type="ECO:0000256" key="5">
    <source>
        <dbReference type="ARBA" id="ARBA00022490"/>
    </source>
</evidence>
<name>A0ABS1F738_9PROT</name>